<organism evidence="2 3">
    <name type="scientific">Paenibacillus algorifonticola</name>
    <dbReference type="NCBI Taxonomy" id="684063"/>
    <lineage>
        <taxon>Bacteria</taxon>
        <taxon>Bacillati</taxon>
        <taxon>Bacillota</taxon>
        <taxon>Bacilli</taxon>
        <taxon>Bacillales</taxon>
        <taxon>Paenibacillaceae</taxon>
        <taxon>Paenibacillus</taxon>
    </lineage>
</organism>
<name>A0A1I2AIY8_9BACL</name>
<protein>
    <submittedName>
        <fullName evidence="2">Phage putative head morphogenesis protein, SPP1 gp7 family</fullName>
    </submittedName>
</protein>
<gene>
    <name evidence="2" type="ORF">SAMN04487969_102513</name>
</gene>
<dbReference type="InterPro" id="IPR006528">
    <property type="entry name" value="Phage_head_morphogenesis_dom"/>
</dbReference>
<dbReference type="Pfam" id="PF04233">
    <property type="entry name" value="Phage_Mu_F"/>
    <property type="match status" value="1"/>
</dbReference>
<accession>A0A1I2AIY8</accession>
<feature type="domain" description="Phage head morphogenesis" evidence="1">
    <location>
        <begin position="96"/>
        <end position="210"/>
    </location>
</feature>
<proteinExistence type="predicted"/>
<dbReference type="AlphaFoldDB" id="A0A1I2AIY8"/>
<reference evidence="3" key="1">
    <citation type="submission" date="2016-10" db="EMBL/GenBank/DDBJ databases">
        <authorList>
            <person name="Varghese N."/>
            <person name="Submissions S."/>
        </authorList>
    </citation>
    <scope>NUCLEOTIDE SEQUENCE [LARGE SCALE GENOMIC DNA]</scope>
    <source>
        <strain evidence="3">CGMCC 1.10223</strain>
    </source>
</reference>
<evidence type="ECO:0000313" key="2">
    <source>
        <dbReference type="EMBL" id="SFE43749.1"/>
    </source>
</evidence>
<evidence type="ECO:0000259" key="1">
    <source>
        <dbReference type="Pfam" id="PF04233"/>
    </source>
</evidence>
<dbReference type="NCBIfam" id="TIGR01641">
    <property type="entry name" value="phageSPP1_gp7"/>
    <property type="match status" value="1"/>
</dbReference>
<evidence type="ECO:0000313" key="3">
    <source>
        <dbReference type="Proteomes" id="UP000183410"/>
    </source>
</evidence>
<dbReference type="Proteomes" id="UP000183410">
    <property type="component" value="Unassembled WGS sequence"/>
</dbReference>
<sequence>MAGSESLEDILKAIRAYFVSEQFNEYADAAAMQMVTHLFRDSGRTWRQAARENSKGRIIYEALQKEMQGPVGSQVRLLTKRNAEYIKSMPLHLAQEVNKKVLEESLKGTRASDIAEMIRKDFPHMTWVKANLIARTETSKTSTALTEARSEYIGAAWYVWNSSEDQRVRESHANMDGVLVRWSDPPSPEALVGERNYGTYPAGGTFNCRCFPSVLLDLDDVQWPARVFYGGSVQRMTRKQFERIM</sequence>
<keyword evidence="3" id="KW-1185">Reference proteome</keyword>
<dbReference type="EMBL" id="FONN01000002">
    <property type="protein sequence ID" value="SFE43749.1"/>
    <property type="molecule type" value="Genomic_DNA"/>
</dbReference>